<feature type="compositionally biased region" description="Basic and acidic residues" evidence="1">
    <location>
        <begin position="62"/>
        <end position="84"/>
    </location>
</feature>
<feature type="compositionally biased region" description="Low complexity" evidence="1">
    <location>
        <begin position="161"/>
        <end position="172"/>
    </location>
</feature>
<dbReference type="EMBL" id="LR877156">
    <property type="protein sequence ID" value="CAD2218946.1"/>
    <property type="molecule type" value="Genomic_DNA"/>
</dbReference>
<dbReference type="Proteomes" id="UP000515908">
    <property type="component" value="Chromosome 12"/>
</dbReference>
<organism evidence="2 3">
    <name type="scientific">Angomonas deanei</name>
    <dbReference type="NCBI Taxonomy" id="59799"/>
    <lineage>
        <taxon>Eukaryota</taxon>
        <taxon>Discoba</taxon>
        <taxon>Euglenozoa</taxon>
        <taxon>Kinetoplastea</taxon>
        <taxon>Metakinetoplastina</taxon>
        <taxon>Trypanosomatida</taxon>
        <taxon>Trypanosomatidae</taxon>
        <taxon>Strigomonadinae</taxon>
        <taxon>Angomonas</taxon>
    </lineage>
</organism>
<keyword evidence="3" id="KW-1185">Reference proteome</keyword>
<feature type="compositionally biased region" description="Polar residues" evidence="1">
    <location>
        <begin position="115"/>
        <end position="131"/>
    </location>
</feature>
<proteinExistence type="predicted"/>
<accession>A0A7G2CGS0</accession>
<dbReference type="VEuPathDB" id="TriTrypDB:ADEAN_000643900"/>
<evidence type="ECO:0000256" key="1">
    <source>
        <dbReference type="SAM" id="MobiDB-lite"/>
    </source>
</evidence>
<dbReference type="AlphaFoldDB" id="A0A7G2CGS0"/>
<sequence length="197" mass="22154">MQFGDENDQANQRQHGRRHQINDVQSVDGIPSYYSNDAADRRRTSEAKRDQNINNMSEGESFLDKIHGGQKERPQRQGRAKDENQLSVFHWDDTPSNNGPKKGKKVNQGAKAAQPTGQQARPQNGAPTLQDAQRKRQNEADKFEQNENGNFLNFGDNGRNARAAPQREQAPQSEGGMMGALHRENGERPHGKRHVAH</sequence>
<feature type="compositionally biased region" description="Basic and acidic residues" evidence="1">
    <location>
        <begin position="38"/>
        <end position="51"/>
    </location>
</feature>
<reference evidence="2 3" key="1">
    <citation type="submission" date="2020-08" db="EMBL/GenBank/DDBJ databases">
        <authorList>
            <person name="Newling K."/>
            <person name="Davey J."/>
            <person name="Forrester S."/>
        </authorList>
    </citation>
    <scope>NUCLEOTIDE SEQUENCE [LARGE SCALE GENOMIC DNA]</scope>
    <source>
        <strain evidence="3">Crithidia deanei Carvalho (ATCC PRA-265)</strain>
    </source>
</reference>
<feature type="compositionally biased region" description="Basic and acidic residues" evidence="1">
    <location>
        <begin position="132"/>
        <end position="145"/>
    </location>
</feature>
<gene>
    <name evidence="2" type="ORF">ADEAN_000643900</name>
</gene>
<name>A0A7G2CGS0_9TRYP</name>
<feature type="region of interest" description="Disordered" evidence="1">
    <location>
        <begin position="1"/>
        <end position="197"/>
    </location>
</feature>
<evidence type="ECO:0000313" key="2">
    <source>
        <dbReference type="EMBL" id="CAD2218946.1"/>
    </source>
</evidence>
<evidence type="ECO:0000313" key="3">
    <source>
        <dbReference type="Proteomes" id="UP000515908"/>
    </source>
</evidence>
<protein>
    <submittedName>
        <fullName evidence="2">Uncharacterized protein</fullName>
    </submittedName>
</protein>